<organism evidence="3 4">
    <name type="scientific">Devosia enhydra</name>
    <dbReference type="NCBI Taxonomy" id="665118"/>
    <lineage>
        <taxon>Bacteria</taxon>
        <taxon>Pseudomonadati</taxon>
        <taxon>Pseudomonadota</taxon>
        <taxon>Alphaproteobacteria</taxon>
        <taxon>Hyphomicrobiales</taxon>
        <taxon>Devosiaceae</taxon>
        <taxon>Devosia</taxon>
    </lineage>
</organism>
<dbReference type="Pfam" id="PF01128">
    <property type="entry name" value="IspD"/>
    <property type="match status" value="1"/>
</dbReference>
<dbReference type="InterPro" id="IPR050088">
    <property type="entry name" value="IspD/TarI_cytidylyltransf_bact"/>
</dbReference>
<keyword evidence="4" id="KW-1185">Reference proteome</keyword>
<dbReference type="EMBL" id="FPKU01000003">
    <property type="protein sequence ID" value="SFZ85955.1"/>
    <property type="molecule type" value="Genomic_DNA"/>
</dbReference>
<gene>
    <name evidence="3" type="ORF">SAMN02983003_3127</name>
</gene>
<dbReference type="OrthoDB" id="9804336at2"/>
<keyword evidence="2 3" id="KW-0548">Nucleotidyltransferase</keyword>
<protein>
    <submittedName>
        <fullName evidence="3">2-C-methyl-D-erythritol 4-phosphate cytidylyltransferase</fullName>
    </submittedName>
</protein>
<accession>A0A1K2I162</accession>
<dbReference type="Gene3D" id="3.90.550.10">
    <property type="entry name" value="Spore Coat Polysaccharide Biosynthesis Protein SpsA, Chain A"/>
    <property type="match status" value="1"/>
</dbReference>
<dbReference type="InterPro" id="IPR029044">
    <property type="entry name" value="Nucleotide-diphossugar_trans"/>
</dbReference>
<keyword evidence="1 3" id="KW-0808">Transferase</keyword>
<dbReference type="Proteomes" id="UP000183447">
    <property type="component" value="Unassembled WGS sequence"/>
</dbReference>
<reference evidence="3 4" key="1">
    <citation type="submission" date="2016-11" db="EMBL/GenBank/DDBJ databases">
        <authorList>
            <person name="Jaros S."/>
            <person name="Januszkiewicz K."/>
            <person name="Wedrychowicz H."/>
        </authorList>
    </citation>
    <scope>NUCLEOTIDE SEQUENCE [LARGE SCALE GENOMIC DNA]</scope>
    <source>
        <strain evidence="3 4">ATCC 23634</strain>
    </source>
</reference>
<dbReference type="AlphaFoldDB" id="A0A1K2I162"/>
<evidence type="ECO:0000313" key="4">
    <source>
        <dbReference type="Proteomes" id="UP000183447"/>
    </source>
</evidence>
<sequence length="228" mass="23774">MKRHDVEGLIQAAGSGTRLGLGPKAFVTLGGITLLERAVRFFESRVDRIIVAIPAAEHERAQKLIAGAHVEIVEGAASRSETTRRLIAAARAPWLVLHDVVHPFAEIGLIDTLLAAARQTGASAPGLRNSEFLYAADTGRLLHAPGAVLIGQKPVAFSRDAVLRGYAALPPEGLATDPSLMDVLDRGGAKTTFVPGSADNIKVTTPADLRLAEALAAASLGASTGQAR</sequence>
<evidence type="ECO:0000256" key="1">
    <source>
        <dbReference type="ARBA" id="ARBA00022679"/>
    </source>
</evidence>
<dbReference type="PANTHER" id="PTHR32125:SF4">
    <property type="entry name" value="2-C-METHYL-D-ERYTHRITOL 4-PHOSPHATE CYTIDYLYLTRANSFERASE, CHLOROPLASTIC"/>
    <property type="match status" value="1"/>
</dbReference>
<dbReference type="GO" id="GO:0050518">
    <property type="term" value="F:2-C-methyl-D-erythritol 4-phosphate cytidylyltransferase activity"/>
    <property type="evidence" value="ECO:0007669"/>
    <property type="project" value="TreeGrafter"/>
</dbReference>
<evidence type="ECO:0000256" key="2">
    <source>
        <dbReference type="ARBA" id="ARBA00022695"/>
    </source>
</evidence>
<dbReference type="PANTHER" id="PTHR32125">
    <property type="entry name" value="2-C-METHYL-D-ERYTHRITOL 4-PHOSPHATE CYTIDYLYLTRANSFERASE, CHLOROPLASTIC"/>
    <property type="match status" value="1"/>
</dbReference>
<dbReference type="SUPFAM" id="SSF53448">
    <property type="entry name" value="Nucleotide-diphospho-sugar transferases"/>
    <property type="match status" value="1"/>
</dbReference>
<dbReference type="STRING" id="665118.SAMN02983003_3127"/>
<name>A0A1K2I162_9HYPH</name>
<proteinExistence type="predicted"/>
<dbReference type="InterPro" id="IPR034683">
    <property type="entry name" value="IspD/TarI"/>
</dbReference>
<evidence type="ECO:0000313" key="3">
    <source>
        <dbReference type="EMBL" id="SFZ85955.1"/>
    </source>
</evidence>
<dbReference type="RefSeq" id="WP_072345181.1">
    <property type="nucleotide sequence ID" value="NZ_FPKU01000003.1"/>
</dbReference>